<dbReference type="AlphaFoldDB" id="A0A9X1DAP1"/>
<evidence type="ECO:0000256" key="4">
    <source>
        <dbReference type="ARBA" id="ARBA00023239"/>
    </source>
</evidence>
<dbReference type="SUPFAM" id="SSF51316">
    <property type="entry name" value="Mss4-like"/>
    <property type="match status" value="1"/>
</dbReference>
<protein>
    <submittedName>
        <fullName evidence="6">GFA family protein</fullName>
    </submittedName>
</protein>
<keyword evidence="7" id="KW-1185">Reference proteome</keyword>
<keyword evidence="2" id="KW-0479">Metal-binding</keyword>
<dbReference type="Gene3D" id="3.90.1590.10">
    <property type="entry name" value="glutathione-dependent formaldehyde- activating enzyme (gfa)"/>
    <property type="match status" value="1"/>
</dbReference>
<reference evidence="6" key="1">
    <citation type="submission" date="2021-05" db="EMBL/GenBank/DDBJ databases">
        <title>Genome of Sphingobium sp. strain.</title>
        <authorList>
            <person name="Fan R."/>
        </authorList>
    </citation>
    <scope>NUCLEOTIDE SEQUENCE</scope>
    <source>
        <strain evidence="6">H33</strain>
    </source>
</reference>
<evidence type="ECO:0000256" key="3">
    <source>
        <dbReference type="ARBA" id="ARBA00022833"/>
    </source>
</evidence>
<dbReference type="PANTHER" id="PTHR33337">
    <property type="entry name" value="GFA DOMAIN-CONTAINING PROTEIN"/>
    <property type="match status" value="1"/>
</dbReference>
<dbReference type="EMBL" id="JAHGAW010000003">
    <property type="protein sequence ID" value="MBT2186550.1"/>
    <property type="molecule type" value="Genomic_DNA"/>
</dbReference>
<proteinExistence type="inferred from homology"/>
<organism evidence="6 7">
    <name type="scientific">Sphingobium nicotianae</name>
    <dbReference type="NCBI Taxonomy" id="2782607"/>
    <lineage>
        <taxon>Bacteria</taxon>
        <taxon>Pseudomonadati</taxon>
        <taxon>Pseudomonadota</taxon>
        <taxon>Alphaproteobacteria</taxon>
        <taxon>Sphingomonadales</taxon>
        <taxon>Sphingomonadaceae</taxon>
        <taxon>Sphingobium</taxon>
    </lineage>
</organism>
<dbReference type="PANTHER" id="PTHR33337:SF40">
    <property type="entry name" value="CENP-V_GFA DOMAIN-CONTAINING PROTEIN-RELATED"/>
    <property type="match status" value="1"/>
</dbReference>
<gene>
    <name evidence="6" type="ORF">KK488_06265</name>
</gene>
<evidence type="ECO:0000313" key="6">
    <source>
        <dbReference type="EMBL" id="MBT2186550.1"/>
    </source>
</evidence>
<name>A0A9X1DAP1_9SPHN</name>
<dbReference type="PROSITE" id="PS51891">
    <property type="entry name" value="CENP_V_GFA"/>
    <property type="match status" value="1"/>
</dbReference>
<dbReference type="RefSeq" id="WP_214622279.1">
    <property type="nucleotide sequence ID" value="NZ_JAHGAW010000003.1"/>
</dbReference>
<keyword evidence="4" id="KW-0456">Lyase</keyword>
<dbReference type="Pfam" id="PF04828">
    <property type="entry name" value="GFA"/>
    <property type="match status" value="1"/>
</dbReference>
<evidence type="ECO:0000256" key="1">
    <source>
        <dbReference type="ARBA" id="ARBA00005495"/>
    </source>
</evidence>
<dbReference type="GO" id="GO:0016846">
    <property type="term" value="F:carbon-sulfur lyase activity"/>
    <property type="evidence" value="ECO:0007669"/>
    <property type="project" value="InterPro"/>
</dbReference>
<dbReference type="InterPro" id="IPR011057">
    <property type="entry name" value="Mss4-like_sf"/>
</dbReference>
<sequence length="161" mass="17364">MVEDGQNVEGGCLCGDIRYTLHGPTIFCTQCCCKDCQKATGTGHTTIIGVHRDQLEVRGTPKIYLTHGDTGGAVSRHFCGNCGGRLYTSGDLPGSVIMVQAGSLDDPNVVTPTTVIYLKDAVAWDRFDSDLPTFPAIGKRSAEDQAKLDEIKKRPVKTMVM</sequence>
<evidence type="ECO:0000256" key="2">
    <source>
        <dbReference type="ARBA" id="ARBA00022723"/>
    </source>
</evidence>
<feature type="domain" description="CENP-V/GFA" evidence="5">
    <location>
        <begin position="8"/>
        <end position="125"/>
    </location>
</feature>
<evidence type="ECO:0000259" key="5">
    <source>
        <dbReference type="PROSITE" id="PS51891"/>
    </source>
</evidence>
<dbReference type="Proteomes" id="UP001138757">
    <property type="component" value="Unassembled WGS sequence"/>
</dbReference>
<evidence type="ECO:0000313" key="7">
    <source>
        <dbReference type="Proteomes" id="UP001138757"/>
    </source>
</evidence>
<dbReference type="GO" id="GO:0046872">
    <property type="term" value="F:metal ion binding"/>
    <property type="evidence" value="ECO:0007669"/>
    <property type="project" value="UniProtKB-KW"/>
</dbReference>
<comment type="caution">
    <text evidence="6">The sequence shown here is derived from an EMBL/GenBank/DDBJ whole genome shotgun (WGS) entry which is preliminary data.</text>
</comment>
<accession>A0A9X1DAP1</accession>
<comment type="similarity">
    <text evidence="1">Belongs to the Gfa family.</text>
</comment>
<dbReference type="InterPro" id="IPR006913">
    <property type="entry name" value="CENP-V/GFA"/>
</dbReference>
<keyword evidence="3" id="KW-0862">Zinc</keyword>